<comment type="caution">
    <text evidence="1">The sequence shown here is derived from an EMBL/GenBank/DDBJ whole genome shotgun (WGS) entry which is preliminary data.</text>
</comment>
<dbReference type="InterPro" id="IPR053204">
    <property type="entry name" value="Oxopyrrolidines_Biosynth-assoc"/>
</dbReference>
<accession>A0AAD9YWR9</accession>
<dbReference type="AlphaFoldDB" id="A0AAD9YWR9"/>
<dbReference type="Proteomes" id="UP001276659">
    <property type="component" value="Unassembled WGS sequence"/>
</dbReference>
<dbReference type="InterPro" id="IPR022085">
    <property type="entry name" value="OpdG"/>
</dbReference>
<proteinExistence type="predicted"/>
<sequence>MQTRLVTKQCKSLDWLEVYAIHAMRAALEEELHEDEVWINLPGAAVWVFYAGDFMWNSGREWGLIVEDGVPRGVGAGHGGALWDGKRGFCLERWEFWKERFGAIGLKADVDDNTKDWAEHAKRTMEEIQGAG</sequence>
<gene>
    <name evidence="1" type="ORF">OEA41_010513</name>
</gene>
<dbReference type="Pfam" id="PF12311">
    <property type="entry name" value="DUF3632"/>
    <property type="match status" value="1"/>
</dbReference>
<name>A0AAD9YWR9_9LECA</name>
<dbReference type="EMBL" id="JASNWA010000011">
    <property type="protein sequence ID" value="KAK3167386.1"/>
    <property type="molecule type" value="Genomic_DNA"/>
</dbReference>
<dbReference type="PANTHER" id="PTHR38797:SF4">
    <property type="entry name" value="NUCLEAR PORE COMPLEX PROTEIN NUP85"/>
    <property type="match status" value="1"/>
</dbReference>
<dbReference type="PANTHER" id="PTHR38797">
    <property type="entry name" value="NUCLEAR PORE COMPLEX PROTEIN NUP85-RELATED"/>
    <property type="match status" value="1"/>
</dbReference>
<protein>
    <submittedName>
        <fullName evidence="1">Uncharacterized protein</fullName>
    </submittedName>
</protein>
<evidence type="ECO:0000313" key="1">
    <source>
        <dbReference type="EMBL" id="KAK3167386.1"/>
    </source>
</evidence>
<keyword evidence="2" id="KW-1185">Reference proteome</keyword>
<reference evidence="1" key="1">
    <citation type="submission" date="2022-11" db="EMBL/GenBank/DDBJ databases">
        <title>Chromosomal genome sequence assembly and mating type (MAT) locus characterization of the leprose asexual lichenized fungus Lepraria neglecta (Nyl.) Erichsen.</title>
        <authorList>
            <person name="Allen J.L."/>
            <person name="Pfeffer B."/>
        </authorList>
    </citation>
    <scope>NUCLEOTIDE SEQUENCE</scope>
    <source>
        <strain evidence="1">Allen 5258</strain>
    </source>
</reference>
<organism evidence="1 2">
    <name type="scientific">Lepraria neglecta</name>
    <dbReference type="NCBI Taxonomy" id="209136"/>
    <lineage>
        <taxon>Eukaryota</taxon>
        <taxon>Fungi</taxon>
        <taxon>Dikarya</taxon>
        <taxon>Ascomycota</taxon>
        <taxon>Pezizomycotina</taxon>
        <taxon>Lecanoromycetes</taxon>
        <taxon>OSLEUM clade</taxon>
        <taxon>Lecanoromycetidae</taxon>
        <taxon>Lecanorales</taxon>
        <taxon>Lecanorineae</taxon>
        <taxon>Stereocaulaceae</taxon>
        <taxon>Lepraria</taxon>
    </lineage>
</organism>
<evidence type="ECO:0000313" key="2">
    <source>
        <dbReference type="Proteomes" id="UP001276659"/>
    </source>
</evidence>